<evidence type="ECO:0000256" key="3">
    <source>
        <dbReference type="ARBA" id="ARBA00022801"/>
    </source>
</evidence>
<comment type="cofactor">
    <cofactor evidence="6 8">
        <name>Mg(2+)</name>
        <dbReference type="ChEBI" id="CHEBI:18420"/>
    </cofactor>
    <cofactor evidence="6 8">
        <name>Mn(2+)</name>
        <dbReference type="ChEBI" id="CHEBI:29035"/>
    </cofactor>
    <text evidence="6 8">Probably binds two magnesium or manganese ions per subunit.</text>
</comment>
<dbReference type="AlphaFoldDB" id="A0A067MQX3"/>
<feature type="active site" description="Proton acceptor" evidence="5">
    <location>
        <position position="278"/>
    </location>
</feature>
<dbReference type="HOGENOM" id="CLU_027539_1_1_1"/>
<feature type="binding site" evidence="6">
    <location>
        <position position="278"/>
    </location>
    <ligand>
        <name>Mg(2+)</name>
        <dbReference type="ChEBI" id="CHEBI:18420"/>
        <label>1</label>
    </ligand>
</feature>
<protein>
    <recommendedName>
        <fullName evidence="9">Endonuclease/exonuclease/phosphatase domain-containing protein</fullName>
    </recommendedName>
</protein>
<feature type="site" description="Important for catalytic activity" evidence="7">
    <location>
        <position position="251"/>
    </location>
</feature>
<dbReference type="InterPro" id="IPR005135">
    <property type="entry name" value="Endo/exonuclease/phosphatase"/>
</dbReference>
<dbReference type="Pfam" id="PF03372">
    <property type="entry name" value="Exo_endo_phos"/>
    <property type="match status" value="1"/>
</dbReference>
<dbReference type="PANTHER" id="PTHR22748">
    <property type="entry name" value="AP ENDONUCLEASE"/>
    <property type="match status" value="1"/>
</dbReference>
<dbReference type="GO" id="GO:0008081">
    <property type="term" value="F:phosphoric diester hydrolase activity"/>
    <property type="evidence" value="ECO:0007669"/>
    <property type="project" value="TreeGrafter"/>
</dbReference>
<feature type="active site" evidence="5">
    <location>
        <position position="129"/>
    </location>
</feature>
<dbReference type="CDD" id="cd09087">
    <property type="entry name" value="Ape1-like_AP-endo"/>
    <property type="match status" value="1"/>
</dbReference>
<reference evidence="11" key="1">
    <citation type="journal article" date="2014" name="Proc. Natl. Acad. Sci. U.S.A.">
        <title>Extensive sampling of basidiomycete genomes demonstrates inadequacy of the white-rot/brown-rot paradigm for wood decay fungi.</title>
        <authorList>
            <person name="Riley R."/>
            <person name="Salamov A.A."/>
            <person name="Brown D.W."/>
            <person name="Nagy L.G."/>
            <person name="Floudas D."/>
            <person name="Held B.W."/>
            <person name="Levasseur A."/>
            <person name="Lombard V."/>
            <person name="Morin E."/>
            <person name="Otillar R."/>
            <person name="Lindquist E.A."/>
            <person name="Sun H."/>
            <person name="LaButti K.M."/>
            <person name="Schmutz J."/>
            <person name="Jabbour D."/>
            <person name="Luo H."/>
            <person name="Baker S.E."/>
            <person name="Pisabarro A.G."/>
            <person name="Walton J.D."/>
            <person name="Blanchette R.A."/>
            <person name="Henrissat B."/>
            <person name="Martin F."/>
            <person name="Cullen D."/>
            <person name="Hibbett D.S."/>
            <person name="Grigoriev I.V."/>
        </authorList>
    </citation>
    <scope>NUCLEOTIDE SEQUENCE [LARGE SCALE GENOMIC DNA]</scope>
    <source>
        <strain evidence="11">FD-172 SS1</strain>
    </source>
</reference>
<evidence type="ECO:0000256" key="2">
    <source>
        <dbReference type="ARBA" id="ARBA00022723"/>
    </source>
</evidence>
<dbReference type="GO" id="GO:0005634">
    <property type="term" value="C:nucleus"/>
    <property type="evidence" value="ECO:0007669"/>
    <property type="project" value="TreeGrafter"/>
</dbReference>
<dbReference type="InParanoid" id="A0A067MQX3"/>
<evidence type="ECO:0000259" key="9">
    <source>
        <dbReference type="Pfam" id="PF03372"/>
    </source>
</evidence>
<dbReference type="GO" id="GO:0008311">
    <property type="term" value="F:double-stranded DNA 3'-5' DNA exonuclease activity"/>
    <property type="evidence" value="ECO:0007669"/>
    <property type="project" value="TreeGrafter"/>
</dbReference>
<evidence type="ECO:0000313" key="11">
    <source>
        <dbReference type="Proteomes" id="UP000027195"/>
    </source>
</evidence>
<dbReference type="InterPro" id="IPR004808">
    <property type="entry name" value="AP_endonuc_1"/>
</dbReference>
<gene>
    <name evidence="10" type="ORF">BOTBODRAFT_104889</name>
</gene>
<dbReference type="EMBL" id="KL198022">
    <property type="protein sequence ID" value="KDQ17974.1"/>
    <property type="molecule type" value="Genomic_DNA"/>
</dbReference>
<keyword evidence="2 6" id="KW-0479">Metal-binding</keyword>
<dbReference type="Proteomes" id="UP000027195">
    <property type="component" value="Unassembled WGS sequence"/>
</dbReference>
<name>A0A067MQX3_BOTB1</name>
<keyword evidence="4 6" id="KW-0460">Magnesium</keyword>
<accession>A0A067MQX3</accession>
<keyword evidence="8" id="KW-0234">DNA repair</keyword>
<feature type="binding site" evidence="6">
    <location>
        <position position="168"/>
    </location>
    <ligand>
        <name>Mg(2+)</name>
        <dbReference type="ChEBI" id="CHEBI:18420"/>
        <label>1</label>
    </ligand>
</feature>
<dbReference type="InterPro" id="IPR036691">
    <property type="entry name" value="Endo/exonu/phosph_ase_sf"/>
</dbReference>
<evidence type="ECO:0000256" key="6">
    <source>
        <dbReference type="PIRSR" id="PIRSR604808-2"/>
    </source>
</evidence>
<dbReference type="OrthoDB" id="498125at2759"/>
<dbReference type="Gene3D" id="3.60.10.10">
    <property type="entry name" value="Endonuclease/exonuclease/phosphatase"/>
    <property type="match status" value="1"/>
</dbReference>
<dbReference type="GO" id="GO:0046872">
    <property type="term" value="F:metal ion binding"/>
    <property type="evidence" value="ECO:0007669"/>
    <property type="project" value="UniProtKB-KW"/>
</dbReference>
<evidence type="ECO:0000256" key="4">
    <source>
        <dbReference type="ARBA" id="ARBA00022842"/>
    </source>
</evidence>
<feature type="binding site" evidence="6">
    <location>
        <position position="277"/>
    </location>
    <ligand>
        <name>Mg(2+)</name>
        <dbReference type="ChEBI" id="CHEBI:18420"/>
        <label>1</label>
    </ligand>
</feature>
<dbReference type="PROSITE" id="PS51257">
    <property type="entry name" value="PROKAR_LIPOPROTEIN"/>
    <property type="match status" value="1"/>
</dbReference>
<evidence type="ECO:0000256" key="8">
    <source>
        <dbReference type="RuleBase" id="RU362131"/>
    </source>
</evidence>
<keyword evidence="11" id="KW-1185">Reference proteome</keyword>
<evidence type="ECO:0000256" key="7">
    <source>
        <dbReference type="PIRSR" id="PIRSR604808-3"/>
    </source>
</evidence>
<keyword evidence="8" id="KW-0227">DNA damage</keyword>
<feature type="binding site" evidence="6">
    <location>
        <position position="170"/>
    </location>
    <ligand>
        <name>Mg(2+)</name>
        <dbReference type="ChEBI" id="CHEBI:18420"/>
        <label>1</label>
    </ligand>
</feature>
<keyword evidence="6" id="KW-0464">Manganese</keyword>
<feature type="binding site" evidence="6">
    <location>
        <position position="55"/>
    </location>
    <ligand>
        <name>Mg(2+)</name>
        <dbReference type="ChEBI" id="CHEBI:18420"/>
        <label>1</label>
    </ligand>
</feature>
<dbReference type="GO" id="GO:0003906">
    <property type="term" value="F:DNA-(apurinic or apyrimidinic site) endonuclease activity"/>
    <property type="evidence" value="ECO:0007669"/>
    <property type="project" value="TreeGrafter"/>
</dbReference>
<feature type="domain" description="Endonuclease/exonuclease/phosphatase" evidence="9">
    <location>
        <begin position="25"/>
        <end position="264"/>
    </location>
</feature>
<sequence>MPTNKVLPTTITFPPPTPGTIKIAAWNVAGLAACQKKGFKHYVEAEDADILILTETKVNNVPVDPSITARYPHCSWSIATKKGYAGTAILSKHKPIGVSYTLPGYDQPDIVKGRIVTLEFAGCWLIGTYVPNAGEGLKTLPVKEAWNVAFEAYIRTLDATKPVIWTGDLNCAPTSKDIRNAKTNWNKTAGFTESECSAFARILNPTPASPPAPTYERLVDTWREMHPDDEHYTYFSYRFNARTKGLGWRLDMFVVSERLFPRVKTSEMRYEIWGASDHIPIILELEGEL</sequence>
<feature type="active site" description="Proton donor/acceptor" evidence="5">
    <location>
        <position position="168"/>
    </location>
</feature>
<comment type="similarity">
    <text evidence="1 8">Belongs to the DNA repair enzymes AP/ExoA family.</text>
</comment>
<keyword evidence="3" id="KW-0378">Hydrolase</keyword>
<evidence type="ECO:0000256" key="1">
    <source>
        <dbReference type="ARBA" id="ARBA00007092"/>
    </source>
</evidence>
<dbReference type="NCBIfam" id="TIGR00633">
    <property type="entry name" value="xth"/>
    <property type="match status" value="1"/>
</dbReference>
<evidence type="ECO:0000256" key="5">
    <source>
        <dbReference type="PIRSR" id="PIRSR604808-1"/>
    </source>
</evidence>
<proteinExistence type="inferred from homology"/>
<dbReference type="GO" id="GO:0006284">
    <property type="term" value="P:base-excision repair"/>
    <property type="evidence" value="ECO:0007669"/>
    <property type="project" value="TreeGrafter"/>
</dbReference>
<dbReference type="NCBIfam" id="TIGR00195">
    <property type="entry name" value="exoDNase_III"/>
    <property type="match status" value="1"/>
</dbReference>
<dbReference type="STRING" id="930990.A0A067MQX3"/>
<dbReference type="PROSITE" id="PS51435">
    <property type="entry name" value="AP_NUCLEASE_F1_4"/>
    <property type="match status" value="1"/>
</dbReference>
<organism evidence="10 11">
    <name type="scientific">Botryobasidium botryosum (strain FD-172 SS1)</name>
    <dbReference type="NCBI Taxonomy" id="930990"/>
    <lineage>
        <taxon>Eukaryota</taxon>
        <taxon>Fungi</taxon>
        <taxon>Dikarya</taxon>
        <taxon>Basidiomycota</taxon>
        <taxon>Agaricomycotina</taxon>
        <taxon>Agaricomycetes</taxon>
        <taxon>Cantharellales</taxon>
        <taxon>Botryobasidiaceae</taxon>
        <taxon>Botryobasidium</taxon>
    </lineage>
</organism>
<dbReference type="SUPFAM" id="SSF56219">
    <property type="entry name" value="DNase I-like"/>
    <property type="match status" value="1"/>
</dbReference>
<dbReference type="PANTHER" id="PTHR22748:SF6">
    <property type="entry name" value="DNA-(APURINIC OR APYRIMIDINIC SITE) ENDONUCLEASE"/>
    <property type="match status" value="1"/>
</dbReference>
<feature type="site" description="Transition state stabilizer" evidence="7">
    <location>
        <position position="170"/>
    </location>
</feature>
<feature type="binding site" evidence="6">
    <location>
        <position position="27"/>
    </location>
    <ligand>
        <name>Mg(2+)</name>
        <dbReference type="ChEBI" id="CHEBI:18420"/>
        <label>1</label>
    </ligand>
</feature>
<feature type="site" description="Interaction with DNA substrate" evidence="7">
    <location>
        <position position="278"/>
    </location>
</feature>
<evidence type="ECO:0000313" key="10">
    <source>
        <dbReference type="EMBL" id="KDQ17974.1"/>
    </source>
</evidence>